<keyword evidence="7" id="KW-1185">Reference proteome</keyword>
<dbReference type="Proteomes" id="UP000638836">
    <property type="component" value="Unassembled WGS sequence"/>
</dbReference>
<evidence type="ECO:0000256" key="1">
    <source>
        <dbReference type="ARBA" id="ARBA00001974"/>
    </source>
</evidence>
<comment type="cofactor">
    <cofactor evidence="1">
        <name>FAD</name>
        <dbReference type="ChEBI" id="CHEBI:57692"/>
    </cofactor>
</comment>
<evidence type="ECO:0000313" key="7">
    <source>
        <dbReference type="Proteomes" id="UP000638836"/>
    </source>
</evidence>
<name>A0ABR7T848_9LACT</name>
<dbReference type="Gene3D" id="3.30.465.10">
    <property type="match status" value="1"/>
</dbReference>
<organism evidence="6 7">
    <name type="scientific">Carnobacterium inhibens</name>
    <dbReference type="NCBI Taxonomy" id="147709"/>
    <lineage>
        <taxon>Bacteria</taxon>
        <taxon>Bacillati</taxon>
        <taxon>Bacillota</taxon>
        <taxon>Bacilli</taxon>
        <taxon>Lactobacillales</taxon>
        <taxon>Carnobacteriaceae</taxon>
        <taxon>Carnobacterium</taxon>
    </lineage>
</organism>
<dbReference type="InterPro" id="IPR016169">
    <property type="entry name" value="FAD-bd_PCMH_sub2"/>
</dbReference>
<dbReference type="Pfam" id="PF02913">
    <property type="entry name" value="FAD-oxidase_C"/>
    <property type="match status" value="1"/>
</dbReference>
<dbReference type="InterPro" id="IPR036318">
    <property type="entry name" value="FAD-bd_PCMH-like_sf"/>
</dbReference>
<evidence type="ECO:0000256" key="4">
    <source>
        <dbReference type="ARBA" id="ARBA00023002"/>
    </source>
</evidence>
<reference evidence="6 7" key="1">
    <citation type="journal article" date="2020" name="Microorganisms">
        <title>New Insight into Antimicrobial Compounds from Food and Marine-Sourced Carnobacterium Species through Phenotype and Genome Analyses.</title>
        <authorList>
            <person name="Begrem S."/>
            <person name="Ivaniuk F."/>
            <person name="Gigout-Chevalier F."/>
            <person name="Kolypczuk L."/>
            <person name="Bonnetot S."/>
            <person name="Leroi F."/>
            <person name="Grovel O."/>
            <person name="Delbarre-Ladrat C."/>
            <person name="Passerini D."/>
        </authorList>
    </citation>
    <scope>NUCLEOTIDE SEQUENCE [LARGE SCALE GENOMIC DNA]</scope>
    <source>
        <strain evidence="6 7">MIP2551</strain>
    </source>
</reference>
<dbReference type="Pfam" id="PF01565">
    <property type="entry name" value="FAD_binding_4"/>
    <property type="match status" value="1"/>
</dbReference>
<dbReference type="InterPro" id="IPR016171">
    <property type="entry name" value="Vanillyl_alc_oxidase_C-sub2"/>
</dbReference>
<protein>
    <submittedName>
        <fullName evidence="6">FAD-binding protein</fullName>
    </submittedName>
</protein>
<keyword evidence="3" id="KW-0274">FAD</keyword>
<dbReference type="InterPro" id="IPR006094">
    <property type="entry name" value="Oxid_FAD_bind_N"/>
</dbReference>
<dbReference type="PANTHER" id="PTHR42934:SF2">
    <property type="entry name" value="GLYCOLATE OXIDASE SUBUNIT GLCD"/>
    <property type="match status" value="1"/>
</dbReference>
<proteinExistence type="predicted"/>
<dbReference type="InterPro" id="IPR016164">
    <property type="entry name" value="FAD-linked_Oxase-like_C"/>
</dbReference>
<evidence type="ECO:0000259" key="5">
    <source>
        <dbReference type="PROSITE" id="PS51387"/>
    </source>
</evidence>
<dbReference type="PANTHER" id="PTHR42934">
    <property type="entry name" value="GLYCOLATE OXIDASE SUBUNIT GLCD"/>
    <property type="match status" value="1"/>
</dbReference>
<dbReference type="Gene3D" id="3.30.70.2740">
    <property type="match status" value="1"/>
</dbReference>
<gene>
    <name evidence="6" type="ORF">GLO26_00385</name>
</gene>
<evidence type="ECO:0000313" key="6">
    <source>
        <dbReference type="EMBL" id="MBC9824285.1"/>
    </source>
</evidence>
<dbReference type="SUPFAM" id="SSF56176">
    <property type="entry name" value="FAD-binding/transporter-associated domain-like"/>
    <property type="match status" value="1"/>
</dbReference>
<comment type="caution">
    <text evidence="6">The sequence shown here is derived from an EMBL/GenBank/DDBJ whole genome shotgun (WGS) entry which is preliminary data.</text>
</comment>
<dbReference type="PROSITE" id="PS51387">
    <property type="entry name" value="FAD_PCMH"/>
    <property type="match status" value="1"/>
</dbReference>
<accession>A0ABR7T848</accession>
<keyword evidence="2" id="KW-0285">Flavoprotein</keyword>
<dbReference type="InterPro" id="IPR016166">
    <property type="entry name" value="FAD-bd_PCMH"/>
</dbReference>
<dbReference type="Gene3D" id="1.10.45.10">
    <property type="entry name" value="Vanillyl-alcohol Oxidase, Chain A, domain 4"/>
    <property type="match status" value="1"/>
</dbReference>
<evidence type="ECO:0000256" key="2">
    <source>
        <dbReference type="ARBA" id="ARBA00022630"/>
    </source>
</evidence>
<dbReference type="EMBL" id="WNJQ01000001">
    <property type="protein sequence ID" value="MBC9824285.1"/>
    <property type="molecule type" value="Genomic_DNA"/>
</dbReference>
<dbReference type="RefSeq" id="WP_023178724.1">
    <property type="nucleotide sequence ID" value="NZ_WNJQ01000001.1"/>
</dbReference>
<keyword evidence="4" id="KW-0560">Oxidoreductase</keyword>
<feature type="domain" description="FAD-binding PCMH-type" evidence="5">
    <location>
        <begin position="28"/>
        <end position="209"/>
    </location>
</feature>
<dbReference type="InterPro" id="IPR004113">
    <property type="entry name" value="FAD-bd_oxidored_4_C"/>
</dbReference>
<dbReference type="InterPro" id="IPR051914">
    <property type="entry name" value="FAD-linked_OxidoTrans_Type4"/>
</dbReference>
<dbReference type="SUPFAM" id="SSF55103">
    <property type="entry name" value="FAD-linked oxidases, C-terminal domain"/>
    <property type="match status" value="1"/>
</dbReference>
<evidence type="ECO:0000256" key="3">
    <source>
        <dbReference type="ARBA" id="ARBA00022827"/>
    </source>
</evidence>
<sequence length="454" mass="50011">MLLKEIITDSNRLFQGEEVPEKYLFDEYVGHAKSVYGVALPKTKAEVVALVKFANQENLSIIARGAGTGLSGATAPVQNELIIDLHLMNQIIDLDLETMTLTVEPGVLLHEIQEYVESKGFFYPPDPGSKNSSIGGNIATNAGGMRAVKYGVTRDYVRQLDVVLATGEELTLGSVNIKNSSGYDLKDLFIGSEGTLGITTQIKLKVIPLPKASLSLVLAFPTLKESTDAVLTILQNGVDPTALEFFERETIQLSEKENGVLFPSQLGESYLLMTLDGDNMEVIQHRIELLKQSVQPHNVLEIISLDTPELEKTAWSLRDSLLTAVVNYTEQVTMDETVPINQLSTLYQYTKQLEAESGLSMISFGHAGDGNLHTCVARGSITDQQEWETKRDDVLTKMYGKIKALGGLPSAEHGIGIIKKPYLAKMTDPNYLTYMRKIKQVFDPDGRLNPTKVM</sequence>